<organism evidence="2 3">
    <name type="scientific">Azospirillum baldaniorum</name>
    <dbReference type="NCBI Taxonomy" id="1064539"/>
    <lineage>
        <taxon>Bacteria</taxon>
        <taxon>Pseudomonadati</taxon>
        <taxon>Pseudomonadota</taxon>
        <taxon>Alphaproteobacteria</taxon>
        <taxon>Rhodospirillales</taxon>
        <taxon>Azospirillaceae</taxon>
        <taxon>Azospirillum</taxon>
    </lineage>
</organism>
<protein>
    <submittedName>
        <fullName evidence="2">Uncharacterized protein</fullName>
    </submittedName>
</protein>
<accession>A0A9P1JRV0</accession>
<dbReference type="KEGG" id="abs:AZOBR_140312"/>
<dbReference type="AlphaFoldDB" id="A0A9P1JRV0"/>
<evidence type="ECO:0000313" key="2">
    <source>
        <dbReference type="EMBL" id="CCC98582.1"/>
    </source>
</evidence>
<dbReference type="Proteomes" id="UP000007319">
    <property type="component" value="Chromosome"/>
</dbReference>
<proteinExistence type="predicted"/>
<sequence length="203" mass="22621">MLASVSRRYPEPKGRFPRVTHPCATRAEALVRLACVRHAASVRSEPGSNSQVQAGHRSEDRIHLTGPLNATSPKLSKLFVSYCLTEMLKRPAMPVPLRNRPAANGQNRRLRIPSHNTVSTISKIPRLQENRNTPRPTPSRSGPPGPECLCVPDPSAPRWRPPRREALYMRGPPGVASTFFVPRRFFLSPLQTHMTPFSLVVPC</sequence>
<name>A0A9P1JRV0_9PROT</name>
<gene>
    <name evidence="2" type="ORF">AZOBR_140312</name>
</gene>
<reference evidence="2 3" key="1">
    <citation type="journal article" date="2011" name="PLoS Genet.">
        <title>Azospirillum genomes reveal transition of bacteria from aquatic to terrestrial environments.</title>
        <authorList>
            <person name="Wisniewski-Dye F."/>
            <person name="Borziak K."/>
            <person name="Khalsa-Moyers G."/>
            <person name="Alexandre G."/>
            <person name="Sukharnikov L.O."/>
            <person name="Wuichet K."/>
            <person name="Hurst G.B."/>
            <person name="McDonald W.H."/>
            <person name="Robertson J.S."/>
            <person name="Barbe V."/>
            <person name="Calteau A."/>
            <person name="Rouy Z."/>
            <person name="Mangenot S."/>
            <person name="Prigent-Combaret C."/>
            <person name="Normand P."/>
            <person name="Boyer M."/>
            <person name="Siguier P."/>
            <person name="Dessaux Y."/>
            <person name="Elmerich C."/>
            <person name="Condemine G."/>
            <person name="Krishnen G."/>
            <person name="Kennedy I."/>
            <person name="Paterson A.H."/>
            <person name="Gonzalez V."/>
            <person name="Mavingui P."/>
            <person name="Zhulin I.B."/>
        </authorList>
    </citation>
    <scope>NUCLEOTIDE SEQUENCE [LARGE SCALE GENOMIC DNA]</scope>
    <source>
        <strain evidence="2 3">Sp245</strain>
    </source>
</reference>
<evidence type="ECO:0000256" key="1">
    <source>
        <dbReference type="SAM" id="MobiDB-lite"/>
    </source>
</evidence>
<feature type="region of interest" description="Disordered" evidence="1">
    <location>
        <begin position="95"/>
        <end position="156"/>
    </location>
</feature>
<keyword evidence="3" id="KW-1185">Reference proteome</keyword>
<dbReference type="EMBL" id="HE577327">
    <property type="protein sequence ID" value="CCC98582.1"/>
    <property type="molecule type" value="Genomic_DNA"/>
</dbReference>
<evidence type="ECO:0000313" key="3">
    <source>
        <dbReference type="Proteomes" id="UP000007319"/>
    </source>
</evidence>
<feature type="compositionally biased region" description="Pro residues" evidence="1">
    <location>
        <begin position="135"/>
        <end position="146"/>
    </location>
</feature>